<proteinExistence type="predicted"/>
<sequence>MRLLCAAALSLSFGLWVAFAQDKKPAETKTDRAAKLEVLKKKFDEENKELIEKLQKAESPVEARGVQAEMRELVLITAGKVIVIAESDPKDQTGFEAAALIVKTAGPVGASGPEVEKAVAIIAEHHVANAKVKEFLIPAMRMGPAGEKLLKAVSEKAPDKEAKGLALFLRGFVKAQGIDEEEDEAKMALIVKDATALLEEAAKVAPDVIVGNSKTTIAKMSAKEIEGLKGVLALGVGKPAPDVNSALLEGKKVKLSDYKGKVVLLDIWATWCGPCRAMIPHERELVDKNKDKPFVLVSVSADDKKETLEKFLEKEKMPWVHWWDNGPESEVLKKYRVRAFPTLYLIDHNGVVKHKWIGNPGNDKIDAAVEELVKAASKARG</sequence>
<keyword evidence="1" id="KW-0732">Signal</keyword>
<dbReference type="PANTHER" id="PTHR42852">
    <property type="entry name" value="THIOL:DISULFIDE INTERCHANGE PROTEIN DSBE"/>
    <property type="match status" value="1"/>
</dbReference>
<accession>A0A6M5YN41</accession>
<dbReference type="CDD" id="cd02966">
    <property type="entry name" value="TlpA_like_family"/>
    <property type="match status" value="1"/>
</dbReference>
<feature type="chain" id="PRO_5026677867" description="Thioredoxin domain-containing protein" evidence="1">
    <location>
        <begin position="21"/>
        <end position="381"/>
    </location>
</feature>
<gene>
    <name evidence="3" type="ORF">FTUN_2886</name>
</gene>
<feature type="domain" description="Thioredoxin" evidence="2">
    <location>
        <begin position="234"/>
        <end position="378"/>
    </location>
</feature>
<evidence type="ECO:0000259" key="2">
    <source>
        <dbReference type="PROSITE" id="PS51352"/>
    </source>
</evidence>
<reference evidence="4" key="1">
    <citation type="submission" date="2020-05" db="EMBL/GenBank/DDBJ databases">
        <title>Frigoriglobus tundricola gen. nov., sp. nov., a psychrotolerant cellulolytic planctomycete of the family Gemmataceae with two divergent copies of 16S rRNA gene.</title>
        <authorList>
            <person name="Kulichevskaya I.S."/>
            <person name="Ivanova A.A."/>
            <person name="Naumoff D.G."/>
            <person name="Beletsky A.V."/>
            <person name="Rijpstra W.I.C."/>
            <person name="Sinninghe Damste J.S."/>
            <person name="Mardanov A.V."/>
            <person name="Ravin N.V."/>
            <person name="Dedysh S.N."/>
        </authorList>
    </citation>
    <scope>NUCLEOTIDE SEQUENCE [LARGE SCALE GENOMIC DNA]</scope>
    <source>
        <strain evidence="4">PL17</strain>
    </source>
</reference>
<evidence type="ECO:0000313" key="3">
    <source>
        <dbReference type="EMBL" id="QJW95338.1"/>
    </source>
</evidence>
<dbReference type="InterPro" id="IPR000866">
    <property type="entry name" value="AhpC/TSA"/>
</dbReference>
<protein>
    <recommendedName>
        <fullName evidence="2">Thioredoxin domain-containing protein</fullName>
    </recommendedName>
</protein>
<dbReference type="PROSITE" id="PS51352">
    <property type="entry name" value="THIOREDOXIN_2"/>
    <property type="match status" value="1"/>
</dbReference>
<dbReference type="GO" id="GO:0016209">
    <property type="term" value="F:antioxidant activity"/>
    <property type="evidence" value="ECO:0007669"/>
    <property type="project" value="InterPro"/>
</dbReference>
<keyword evidence="4" id="KW-1185">Reference proteome</keyword>
<feature type="signal peptide" evidence="1">
    <location>
        <begin position="1"/>
        <end position="20"/>
    </location>
</feature>
<dbReference type="AlphaFoldDB" id="A0A6M5YN41"/>
<dbReference type="SUPFAM" id="SSF52833">
    <property type="entry name" value="Thioredoxin-like"/>
    <property type="match status" value="1"/>
</dbReference>
<dbReference type="RefSeq" id="WP_171471141.1">
    <property type="nucleotide sequence ID" value="NZ_CP053452.2"/>
</dbReference>
<organism evidence="3 4">
    <name type="scientific">Frigoriglobus tundricola</name>
    <dbReference type="NCBI Taxonomy" id="2774151"/>
    <lineage>
        <taxon>Bacteria</taxon>
        <taxon>Pseudomonadati</taxon>
        <taxon>Planctomycetota</taxon>
        <taxon>Planctomycetia</taxon>
        <taxon>Gemmatales</taxon>
        <taxon>Gemmataceae</taxon>
        <taxon>Frigoriglobus</taxon>
    </lineage>
</organism>
<dbReference type="InterPro" id="IPR050553">
    <property type="entry name" value="Thioredoxin_ResA/DsbE_sf"/>
</dbReference>
<dbReference type="PANTHER" id="PTHR42852:SF13">
    <property type="entry name" value="PROTEIN DIPZ"/>
    <property type="match status" value="1"/>
</dbReference>
<dbReference type="GO" id="GO:0016491">
    <property type="term" value="F:oxidoreductase activity"/>
    <property type="evidence" value="ECO:0007669"/>
    <property type="project" value="InterPro"/>
</dbReference>
<name>A0A6M5YN41_9BACT</name>
<dbReference type="EMBL" id="CP053452">
    <property type="protein sequence ID" value="QJW95338.1"/>
    <property type="molecule type" value="Genomic_DNA"/>
</dbReference>
<dbReference type="KEGG" id="ftj:FTUN_2886"/>
<dbReference type="Gene3D" id="3.40.30.10">
    <property type="entry name" value="Glutaredoxin"/>
    <property type="match status" value="1"/>
</dbReference>
<evidence type="ECO:0000256" key="1">
    <source>
        <dbReference type="SAM" id="SignalP"/>
    </source>
</evidence>
<dbReference type="InterPro" id="IPR036249">
    <property type="entry name" value="Thioredoxin-like_sf"/>
</dbReference>
<evidence type="ECO:0000313" key="4">
    <source>
        <dbReference type="Proteomes" id="UP000503447"/>
    </source>
</evidence>
<dbReference type="InterPro" id="IPR013766">
    <property type="entry name" value="Thioredoxin_domain"/>
</dbReference>
<dbReference type="Pfam" id="PF00578">
    <property type="entry name" value="AhpC-TSA"/>
    <property type="match status" value="1"/>
</dbReference>
<dbReference type="Proteomes" id="UP000503447">
    <property type="component" value="Chromosome"/>
</dbReference>